<dbReference type="GO" id="GO:0016747">
    <property type="term" value="F:acyltransferase activity, transferring groups other than amino-acyl groups"/>
    <property type="evidence" value="ECO:0007669"/>
    <property type="project" value="InterPro"/>
</dbReference>
<evidence type="ECO:0000259" key="3">
    <source>
        <dbReference type="PROSITE" id="PS51186"/>
    </source>
</evidence>
<dbReference type="AlphaFoldDB" id="A0A367CHK4"/>
<comment type="caution">
    <text evidence="4">The sequence shown here is derived from an EMBL/GenBank/DDBJ whole genome shotgun (WGS) entry which is preliminary data.</text>
</comment>
<proteinExistence type="predicted"/>
<evidence type="ECO:0000256" key="2">
    <source>
        <dbReference type="ARBA" id="ARBA00023315"/>
    </source>
</evidence>
<dbReference type="STRING" id="53345.LIU_00390"/>
<accession>A0A367CHK4</accession>
<dbReference type="Pfam" id="PF00583">
    <property type="entry name" value="Acetyltransf_1"/>
    <property type="match status" value="1"/>
</dbReference>
<name>A0A367CHK4_9ENTE</name>
<evidence type="ECO:0000256" key="1">
    <source>
        <dbReference type="ARBA" id="ARBA00022679"/>
    </source>
</evidence>
<reference evidence="4 5" key="1">
    <citation type="submission" date="2015-06" db="EMBL/GenBank/DDBJ databases">
        <title>The Genome Sequence of Enterococcus durans 4EA1.</title>
        <authorList>
            <consortium name="The Broad Institute Genomics Platform"/>
            <consortium name="The Broad Institute Genome Sequencing Center for Infectious Disease"/>
            <person name="Earl A.M."/>
            <person name="Van Tyne D."/>
            <person name="Lebreton F."/>
            <person name="Saavedra J.T."/>
            <person name="Gilmore M.S."/>
            <person name="Manson Mcguire A."/>
            <person name="Clock S."/>
            <person name="Crupain M."/>
            <person name="Rangan U."/>
            <person name="Young S."/>
            <person name="Abouelleil A."/>
            <person name="Cao P."/>
            <person name="Chapman S.B."/>
            <person name="Griggs A."/>
            <person name="Priest M."/>
            <person name="Shea T."/>
            <person name="Wortman J."/>
            <person name="Nusbaum C."/>
            <person name="Birren B."/>
        </authorList>
    </citation>
    <scope>NUCLEOTIDE SEQUENCE [LARGE SCALE GENOMIC DNA]</scope>
    <source>
        <strain evidence="4 5">4EA1</strain>
    </source>
</reference>
<dbReference type="SUPFAM" id="SSF55729">
    <property type="entry name" value="Acyl-CoA N-acyltransferases (Nat)"/>
    <property type="match status" value="1"/>
</dbReference>
<dbReference type="InterPro" id="IPR051556">
    <property type="entry name" value="N-term/lysine_N-AcTrnsfr"/>
</dbReference>
<dbReference type="InterPro" id="IPR016181">
    <property type="entry name" value="Acyl_CoA_acyltransferase"/>
</dbReference>
<dbReference type="PANTHER" id="PTHR42919">
    <property type="entry name" value="N-ALPHA-ACETYLTRANSFERASE"/>
    <property type="match status" value="1"/>
</dbReference>
<keyword evidence="1 4" id="KW-0808">Transferase</keyword>
<sequence length="163" mass="18768">MLEKVKVTQNELKELVAVIQEVWPEAFIPIIGQEQVDYMLATYQSKAQIEKELATAVNYYLLKDEGETVGYTAYEVIDGKIYLSKLYLLSKVRGKGLTSAIFHWYEELATEQGLNEIFLRVNQENTQAIAVYQHQGFEIEEELISDIGRGFQMVDYKMKKTLA</sequence>
<dbReference type="PANTHER" id="PTHR42919:SF8">
    <property type="entry name" value="N-ALPHA-ACETYLTRANSFERASE 50"/>
    <property type="match status" value="1"/>
</dbReference>
<protein>
    <submittedName>
        <fullName evidence="4">GNAT family acetyltransferase</fullName>
    </submittedName>
</protein>
<dbReference type="InterPro" id="IPR000182">
    <property type="entry name" value="GNAT_dom"/>
</dbReference>
<evidence type="ECO:0000313" key="4">
    <source>
        <dbReference type="EMBL" id="RCA12067.1"/>
    </source>
</evidence>
<dbReference type="Gene3D" id="3.40.630.30">
    <property type="match status" value="1"/>
</dbReference>
<evidence type="ECO:0000313" key="5">
    <source>
        <dbReference type="Proteomes" id="UP000252797"/>
    </source>
</evidence>
<dbReference type="CDD" id="cd04301">
    <property type="entry name" value="NAT_SF"/>
    <property type="match status" value="1"/>
</dbReference>
<dbReference type="PROSITE" id="PS51186">
    <property type="entry name" value="GNAT"/>
    <property type="match status" value="1"/>
</dbReference>
<dbReference type="RefSeq" id="WP_113845156.1">
    <property type="nucleotide sequence ID" value="NZ_LEPB01000001.1"/>
</dbReference>
<organism evidence="4 5">
    <name type="scientific">Enterococcus durans</name>
    <dbReference type="NCBI Taxonomy" id="53345"/>
    <lineage>
        <taxon>Bacteria</taxon>
        <taxon>Bacillati</taxon>
        <taxon>Bacillota</taxon>
        <taxon>Bacilli</taxon>
        <taxon>Lactobacillales</taxon>
        <taxon>Enterococcaceae</taxon>
        <taxon>Enterococcus</taxon>
    </lineage>
</organism>
<gene>
    <name evidence="4" type="ORF">EA71_00271</name>
</gene>
<dbReference type="Proteomes" id="UP000252797">
    <property type="component" value="Unassembled WGS sequence"/>
</dbReference>
<dbReference type="EMBL" id="LEPB01000001">
    <property type="protein sequence ID" value="RCA12067.1"/>
    <property type="molecule type" value="Genomic_DNA"/>
</dbReference>
<keyword evidence="2" id="KW-0012">Acyltransferase</keyword>
<feature type="domain" description="N-acetyltransferase" evidence="3">
    <location>
        <begin position="2"/>
        <end position="163"/>
    </location>
</feature>